<protein>
    <submittedName>
        <fullName evidence="2">VWA domain protein interacting with AAA ATPase</fullName>
    </submittedName>
</protein>
<evidence type="ECO:0000256" key="1">
    <source>
        <dbReference type="SAM" id="MobiDB-lite"/>
    </source>
</evidence>
<proteinExistence type="predicted"/>
<evidence type="ECO:0000313" key="3">
    <source>
        <dbReference type="Proteomes" id="UP000339249"/>
    </source>
</evidence>
<gene>
    <name evidence="2" type="primary">viaA_2</name>
    <name evidence="2" type="ORF">NCTC9185_04821</name>
</gene>
<dbReference type="Proteomes" id="UP000339249">
    <property type="component" value="Unassembled WGS sequence"/>
</dbReference>
<dbReference type="AlphaFoldDB" id="A0A4V6J298"/>
<organism evidence="2 3">
    <name type="scientific">Raoultella terrigena</name>
    <name type="common">Klebsiella terrigena</name>
    <dbReference type="NCBI Taxonomy" id="577"/>
    <lineage>
        <taxon>Bacteria</taxon>
        <taxon>Pseudomonadati</taxon>
        <taxon>Pseudomonadota</taxon>
        <taxon>Gammaproteobacteria</taxon>
        <taxon>Enterobacterales</taxon>
        <taxon>Enterobacteriaceae</taxon>
        <taxon>Klebsiella/Raoultella group</taxon>
        <taxon>Raoultella</taxon>
    </lineage>
</organism>
<sequence length="58" mass="6380">MSAGELKRGDYQLIVRYGDFLTQQPELMQLAEQLGRSRESKIGPQKGCADGGLSQPRA</sequence>
<reference evidence="2 3" key="1">
    <citation type="submission" date="2019-04" db="EMBL/GenBank/DDBJ databases">
        <authorList>
            <consortium name="Pathogen Informatics"/>
        </authorList>
    </citation>
    <scope>NUCLEOTIDE SEQUENCE [LARGE SCALE GENOMIC DNA]</scope>
    <source>
        <strain evidence="2 3">NCTC9185</strain>
    </source>
</reference>
<accession>A0A4V6J298</accession>
<name>A0A4V6J298_RAOTE</name>
<evidence type="ECO:0000313" key="2">
    <source>
        <dbReference type="EMBL" id="VTN12834.1"/>
    </source>
</evidence>
<dbReference type="EMBL" id="CABDVU010000001">
    <property type="protein sequence ID" value="VTN12834.1"/>
    <property type="molecule type" value="Genomic_DNA"/>
</dbReference>
<feature type="region of interest" description="Disordered" evidence="1">
    <location>
        <begin position="33"/>
        <end position="58"/>
    </location>
</feature>